<comment type="caution">
    <text evidence="4">The sequence shown here is derived from an EMBL/GenBank/DDBJ whole genome shotgun (WGS) entry which is preliminary data.</text>
</comment>
<evidence type="ECO:0000313" key="2">
    <source>
        <dbReference type="EMBL" id="GMN70519.1"/>
    </source>
</evidence>
<protein>
    <submittedName>
        <fullName evidence="4">Uncharacterized protein</fullName>
    </submittedName>
</protein>
<accession>A0AA88EA75</accession>
<dbReference type="AlphaFoldDB" id="A0AA88EA75"/>
<dbReference type="EMBL" id="BTGU01001174">
    <property type="protein sequence ID" value="GMN70530.1"/>
    <property type="molecule type" value="Genomic_DNA"/>
</dbReference>
<organism evidence="4 6">
    <name type="scientific">Ficus carica</name>
    <name type="common">Common fig</name>
    <dbReference type="NCBI Taxonomy" id="3494"/>
    <lineage>
        <taxon>Eukaryota</taxon>
        <taxon>Viridiplantae</taxon>
        <taxon>Streptophyta</taxon>
        <taxon>Embryophyta</taxon>
        <taxon>Tracheophyta</taxon>
        <taxon>Spermatophyta</taxon>
        <taxon>Magnoliopsida</taxon>
        <taxon>eudicotyledons</taxon>
        <taxon>Gunneridae</taxon>
        <taxon>Pentapetalae</taxon>
        <taxon>rosids</taxon>
        <taxon>fabids</taxon>
        <taxon>Rosales</taxon>
        <taxon>Moraceae</taxon>
        <taxon>Ficeae</taxon>
        <taxon>Ficus</taxon>
    </lineage>
</organism>
<evidence type="ECO:0000313" key="3">
    <source>
        <dbReference type="EMBL" id="GMN70530.1"/>
    </source>
</evidence>
<sequence>MFGWFNRSNNVSRSSTHESASTRGWHRRGAGIDLLMRLIISHTVTPCVVGGPMGEGRPVRARPYDGFVGSCSVIGGFSLRGWRVMLCDWRLLAL</sequence>
<name>A0AA88EA75_FICCA</name>
<evidence type="ECO:0000313" key="6">
    <source>
        <dbReference type="Proteomes" id="UP001187192"/>
    </source>
</evidence>
<gene>
    <name evidence="2" type="ORF">TIFTF001_039565</name>
    <name evidence="3" type="ORF">TIFTF001_039569</name>
    <name evidence="4" type="ORF">TIFTF001_039577</name>
    <name evidence="5" type="ORF">TIFTF001_039589</name>
</gene>
<dbReference type="EMBL" id="BTGU01001173">
    <property type="protein sequence ID" value="GMN70519.1"/>
    <property type="molecule type" value="Genomic_DNA"/>
</dbReference>
<reference evidence="4" key="1">
    <citation type="submission" date="2023-07" db="EMBL/GenBank/DDBJ databases">
        <title>draft genome sequence of fig (Ficus carica).</title>
        <authorList>
            <person name="Takahashi T."/>
            <person name="Nishimura K."/>
        </authorList>
    </citation>
    <scope>NUCLEOTIDE SEQUENCE</scope>
</reference>
<dbReference type="Proteomes" id="UP001187192">
    <property type="component" value="Unassembled WGS sequence"/>
</dbReference>
<feature type="region of interest" description="Disordered" evidence="1">
    <location>
        <begin position="1"/>
        <end position="22"/>
    </location>
</feature>
<proteinExistence type="predicted"/>
<keyword evidence="6" id="KW-1185">Reference proteome</keyword>
<evidence type="ECO:0000313" key="5">
    <source>
        <dbReference type="EMBL" id="GMN70543.1"/>
    </source>
</evidence>
<dbReference type="EMBL" id="BTGU01001175">
    <property type="protein sequence ID" value="GMN70538.1"/>
    <property type="molecule type" value="Genomic_DNA"/>
</dbReference>
<evidence type="ECO:0000313" key="4">
    <source>
        <dbReference type="EMBL" id="GMN70538.1"/>
    </source>
</evidence>
<evidence type="ECO:0000256" key="1">
    <source>
        <dbReference type="SAM" id="MobiDB-lite"/>
    </source>
</evidence>
<dbReference type="EMBL" id="BTGU01001176">
    <property type="protein sequence ID" value="GMN70543.1"/>
    <property type="molecule type" value="Genomic_DNA"/>
</dbReference>